<evidence type="ECO:0000313" key="2">
    <source>
        <dbReference type="EMBL" id="GGJ12229.1"/>
    </source>
</evidence>
<comment type="caution">
    <text evidence="2">The sequence shown here is derived from an EMBL/GenBank/DDBJ whole genome shotgun (WGS) entry which is preliminary data.</text>
</comment>
<name>A0A917KJG3_9PROT</name>
<evidence type="ECO:0008006" key="4">
    <source>
        <dbReference type="Google" id="ProtNLM"/>
    </source>
</evidence>
<reference evidence="2" key="2">
    <citation type="submission" date="2020-09" db="EMBL/GenBank/DDBJ databases">
        <authorList>
            <person name="Sun Q."/>
            <person name="Zhou Y."/>
        </authorList>
    </citation>
    <scope>NUCLEOTIDE SEQUENCE</scope>
    <source>
        <strain evidence="2">CGMCC 1.3617</strain>
    </source>
</reference>
<proteinExistence type="predicted"/>
<organism evidence="2 3">
    <name type="scientific">Neoroseomonas lacus</name>
    <dbReference type="NCBI Taxonomy" id="287609"/>
    <lineage>
        <taxon>Bacteria</taxon>
        <taxon>Pseudomonadati</taxon>
        <taxon>Pseudomonadota</taxon>
        <taxon>Alphaproteobacteria</taxon>
        <taxon>Acetobacterales</taxon>
        <taxon>Acetobacteraceae</taxon>
        <taxon>Neoroseomonas</taxon>
    </lineage>
</organism>
<protein>
    <recommendedName>
        <fullName evidence="4">Lipoprotein SmpA/OmlA domain-containing protein</fullName>
    </recommendedName>
</protein>
<reference evidence="2" key="1">
    <citation type="journal article" date="2014" name="Int. J. Syst. Evol. Microbiol.">
        <title>Complete genome sequence of Corynebacterium casei LMG S-19264T (=DSM 44701T), isolated from a smear-ripened cheese.</title>
        <authorList>
            <consortium name="US DOE Joint Genome Institute (JGI-PGF)"/>
            <person name="Walter F."/>
            <person name="Albersmeier A."/>
            <person name="Kalinowski J."/>
            <person name="Ruckert C."/>
        </authorList>
    </citation>
    <scope>NUCLEOTIDE SEQUENCE</scope>
    <source>
        <strain evidence="2">CGMCC 1.3617</strain>
    </source>
</reference>
<feature type="signal peptide" evidence="1">
    <location>
        <begin position="1"/>
        <end position="26"/>
    </location>
</feature>
<gene>
    <name evidence="2" type="ORF">GCM10011320_19320</name>
</gene>
<dbReference type="EMBL" id="BMKW01000004">
    <property type="protein sequence ID" value="GGJ12229.1"/>
    <property type="molecule type" value="Genomic_DNA"/>
</dbReference>
<keyword evidence="3" id="KW-1185">Reference proteome</keyword>
<dbReference type="Proteomes" id="UP000661507">
    <property type="component" value="Unassembled WGS sequence"/>
</dbReference>
<feature type="chain" id="PRO_5036793963" description="Lipoprotein SmpA/OmlA domain-containing protein" evidence="1">
    <location>
        <begin position="27"/>
        <end position="137"/>
    </location>
</feature>
<accession>A0A917KJG3</accession>
<evidence type="ECO:0000256" key="1">
    <source>
        <dbReference type="SAM" id="SignalP"/>
    </source>
</evidence>
<keyword evidence="1" id="KW-0732">Signal</keyword>
<dbReference type="AlphaFoldDB" id="A0A917KJG3"/>
<evidence type="ECO:0000313" key="3">
    <source>
        <dbReference type="Proteomes" id="UP000661507"/>
    </source>
</evidence>
<sequence>MQPILNAMRRLILLAGLTLAACATQAGFDARMQSLVGLPVGDLVQRVGVPDSDFTTPEGRRFLQYERLGTSTPTPMPVIGLGVGGFGWRGGWGGAWGAGYPAYAPPPPCRVTFEIRDARVASFTQSGAGCVATAPDS</sequence>